<protein>
    <recommendedName>
        <fullName evidence="3">H repeat-associated protein N-terminal domain-containing protein</fullName>
    </recommendedName>
</protein>
<dbReference type="EMBL" id="LT629689">
    <property type="protein sequence ID" value="SDE70489.1"/>
    <property type="molecule type" value="Genomic_DNA"/>
</dbReference>
<evidence type="ECO:0000313" key="1">
    <source>
        <dbReference type="EMBL" id="SDE70489.1"/>
    </source>
</evidence>
<reference evidence="1 2" key="1">
    <citation type="submission" date="2016-10" db="EMBL/GenBank/DDBJ databases">
        <authorList>
            <person name="Varghese N."/>
            <person name="Submissions S."/>
        </authorList>
    </citation>
    <scope>NUCLEOTIDE SEQUENCE [LARGE SCALE GENOMIC DNA]</scope>
    <source>
        <strain evidence="1 2">DSM 17835</strain>
    </source>
</reference>
<proteinExistence type="predicted"/>
<dbReference type="GeneID" id="78557607"/>
<dbReference type="Proteomes" id="UP000182858">
    <property type="component" value="Chromosome I"/>
</dbReference>
<gene>
    <name evidence="1" type="ORF">SAMN05216591_0679</name>
</gene>
<organism evidence="1 2">
    <name type="scientific">Pseudomonas extremaustralis</name>
    <dbReference type="NCBI Taxonomy" id="359110"/>
    <lineage>
        <taxon>Bacteria</taxon>
        <taxon>Pseudomonadati</taxon>
        <taxon>Pseudomonadota</taxon>
        <taxon>Gammaproteobacteria</taxon>
        <taxon>Pseudomonadales</taxon>
        <taxon>Pseudomonadaceae</taxon>
        <taxon>Pseudomonas</taxon>
    </lineage>
</organism>
<dbReference type="RefSeq" id="WP_156791896.1">
    <property type="nucleotide sequence ID" value="NZ_LT629689.1"/>
</dbReference>
<name>A0ABY0MY05_9PSED</name>
<sequence length="52" mass="5648">MGVNAPHGEKPRSKLRKAADLLLLLVIVAAFSFALASGLESCQQRVLEITRQ</sequence>
<evidence type="ECO:0008006" key="3">
    <source>
        <dbReference type="Google" id="ProtNLM"/>
    </source>
</evidence>
<keyword evidence="2" id="KW-1185">Reference proteome</keyword>
<accession>A0ABY0MY05</accession>
<evidence type="ECO:0000313" key="2">
    <source>
        <dbReference type="Proteomes" id="UP000182858"/>
    </source>
</evidence>